<feature type="chain" id="PRO_5015302018" evidence="1">
    <location>
        <begin position="24"/>
        <end position="150"/>
    </location>
</feature>
<sequence length="150" mass="16275">MRPFIFAALIGAAFGAATLPAFADNASPVGLWKNIDDKTGKPKAEIRISEANGVLQGRIEKLFRAPDQEQNPVCDKCEGADKGKPLIGLNIINGMKKDGDEFNGGTILDPENGKVYKSKMKLADDGKKLDVRGYIGVPMLGRSQTWVRQE</sequence>
<evidence type="ECO:0000256" key="1">
    <source>
        <dbReference type="SAM" id="SignalP"/>
    </source>
</evidence>
<feature type="domain" description="DUF2147" evidence="2">
    <location>
        <begin position="30"/>
        <end position="148"/>
    </location>
</feature>
<dbReference type="PANTHER" id="PTHR36919">
    <property type="entry name" value="BLR1215 PROTEIN"/>
    <property type="match status" value="1"/>
</dbReference>
<evidence type="ECO:0000313" key="4">
    <source>
        <dbReference type="Proteomes" id="UP000240505"/>
    </source>
</evidence>
<reference evidence="3 4" key="1">
    <citation type="submission" date="2018-03" db="EMBL/GenBank/DDBJ databases">
        <title>Massilia armeniaca sp. nov., isolated from desert soil.</title>
        <authorList>
            <person name="Huang H."/>
            <person name="Ren M."/>
        </authorList>
    </citation>
    <scope>NUCLEOTIDE SEQUENCE [LARGE SCALE GENOMIC DNA]</scope>
    <source>
        <strain evidence="3 4">ZMN-3</strain>
    </source>
</reference>
<evidence type="ECO:0000259" key="2">
    <source>
        <dbReference type="Pfam" id="PF09917"/>
    </source>
</evidence>
<keyword evidence="4" id="KW-1185">Reference proteome</keyword>
<dbReference type="RefSeq" id="WP_107140783.1">
    <property type="nucleotide sequence ID" value="NZ_CP028324.1"/>
</dbReference>
<protein>
    <submittedName>
        <fullName evidence="3">DUF2147 domain-containing protein</fullName>
    </submittedName>
</protein>
<organism evidence="3 4">
    <name type="scientific">Pseudoduganella armeniaca</name>
    <dbReference type="NCBI Taxonomy" id="2072590"/>
    <lineage>
        <taxon>Bacteria</taxon>
        <taxon>Pseudomonadati</taxon>
        <taxon>Pseudomonadota</taxon>
        <taxon>Betaproteobacteria</taxon>
        <taxon>Burkholderiales</taxon>
        <taxon>Oxalobacteraceae</taxon>
        <taxon>Telluria group</taxon>
        <taxon>Pseudoduganella</taxon>
    </lineage>
</organism>
<keyword evidence="1" id="KW-0732">Signal</keyword>
<dbReference type="Pfam" id="PF09917">
    <property type="entry name" value="DUF2147"/>
    <property type="match status" value="1"/>
</dbReference>
<dbReference type="Gene3D" id="2.40.128.520">
    <property type="match status" value="1"/>
</dbReference>
<proteinExistence type="predicted"/>
<dbReference type="OrthoDB" id="9814399at2"/>
<dbReference type="EMBL" id="CP028324">
    <property type="protein sequence ID" value="AVR95432.1"/>
    <property type="molecule type" value="Genomic_DNA"/>
</dbReference>
<dbReference type="AlphaFoldDB" id="A0A2R4C7C0"/>
<dbReference type="KEGG" id="masz:C9I28_06635"/>
<dbReference type="InterPro" id="IPR019223">
    <property type="entry name" value="DUF2147"/>
</dbReference>
<accession>A0A2R4C7C0</accession>
<gene>
    <name evidence="3" type="ORF">C9I28_06635</name>
</gene>
<dbReference type="Proteomes" id="UP000240505">
    <property type="component" value="Chromosome"/>
</dbReference>
<name>A0A2R4C7C0_9BURK</name>
<evidence type="ECO:0000313" key="3">
    <source>
        <dbReference type="EMBL" id="AVR95432.1"/>
    </source>
</evidence>
<dbReference type="PANTHER" id="PTHR36919:SF3">
    <property type="entry name" value="BLL5882 PROTEIN"/>
    <property type="match status" value="1"/>
</dbReference>
<feature type="signal peptide" evidence="1">
    <location>
        <begin position="1"/>
        <end position="23"/>
    </location>
</feature>